<protein>
    <submittedName>
        <fullName evidence="1">Uncharacterized protein</fullName>
    </submittedName>
</protein>
<accession>M2ZR08</accession>
<dbReference type="PATRIC" id="fig|1244869.3.peg.2421"/>
<dbReference type="eggNOG" id="ENOG5033N81">
    <property type="taxonomic scope" value="Bacteria"/>
</dbReference>
<organism evidence="1 2">
    <name type="scientific">Paramagnetospirillum caucaseum</name>
    <dbReference type="NCBI Taxonomy" id="1244869"/>
    <lineage>
        <taxon>Bacteria</taxon>
        <taxon>Pseudomonadati</taxon>
        <taxon>Pseudomonadota</taxon>
        <taxon>Alphaproteobacteria</taxon>
        <taxon>Rhodospirillales</taxon>
        <taxon>Magnetospirillaceae</taxon>
        <taxon>Paramagnetospirillum</taxon>
    </lineage>
</organism>
<evidence type="ECO:0000313" key="2">
    <source>
        <dbReference type="Proteomes" id="UP000011744"/>
    </source>
</evidence>
<gene>
    <name evidence="1" type="ORF">H261_12004</name>
</gene>
<proteinExistence type="predicted"/>
<name>M2ZR08_9PROT</name>
<dbReference type="OrthoDB" id="9128538at2"/>
<dbReference type="AlphaFoldDB" id="M2ZR08"/>
<dbReference type="STRING" id="1244869.H261_12004"/>
<evidence type="ECO:0000313" key="1">
    <source>
        <dbReference type="EMBL" id="EME69757.1"/>
    </source>
</evidence>
<sequence length="174" mass="19923">MLGKLAWEISNLDRASKGDSFFDVRYTAFNCAVTAWHISDWAWEELDEEVKGDLSARAGDRIADVGTFQAFLRRQCRALHLCRQIATGSKHKVVQRGNDENVTADLGWEVVDEATCEGTCDSPLRTYRQHAVIHDGSNMLETIDVFRDAFRYWERELASWFLIEDRVIFGDGED</sequence>
<dbReference type="EMBL" id="AONQ01000028">
    <property type="protein sequence ID" value="EME69757.1"/>
    <property type="molecule type" value="Genomic_DNA"/>
</dbReference>
<dbReference type="RefSeq" id="WP_008617772.1">
    <property type="nucleotide sequence ID" value="NZ_AONQ01000028.1"/>
</dbReference>
<keyword evidence="2" id="KW-1185">Reference proteome</keyword>
<dbReference type="Proteomes" id="UP000011744">
    <property type="component" value="Unassembled WGS sequence"/>
</dbReference>
<reference evidence="1 2" key="1">
    <citation type="journal article" date="2014" name="Genome Announc.">
        <title>Draft Genome Sequence of Magnetospirillum sp. Strain SO-1, a Freshwater Magnetotactic Bacterium Isolated from the Ol'khovka River, Russia.</title>
        <authorList>
            <person name="Grouzdev D.S."/>
            <person name="Dziuba M.V."/>
            <person name="Sukhacheva M.S."/>
            <person name="Mardanov A.V."/>
            <person name="Beletskiy A.V."/>
            <person name="Kuznetsov B.B."/>
            <person name="Skryabin K.G."/>
        </authorList>
    </citation>
    <scope>NUCLEOTIDE SEQUENCE [LARGE SCALE GENOMIC DNA]</scope>
    <source>
        <strain evidence="1 2">SO-1</strain>
    </source>
</reference>
<comment type="caution">
    <text evidence="1">The sequence shown here is derived from an EMBL/GenBank/DDBJ whole genome shotgun (WGS) entry which is preliminary data.</text>
</comment>